<keyword evidence="10" id="KW-1185">Reference proteome</keyword>
<dbReference type="InterPro" id="IPR006634">
    <property type="entry name" value="TLC-dom"/>
</dbReference>
<dbReference type="SMART" id="SM00724">
    <property type="entry name" value="TLC"/>
    <property type="match status" value="1"/>
</dbReference>
<evidence type="ECO:0000256" key="4">
    <source>
        <dbReference type="ARBA" id="ARBA00023136"/>
    </source>
</evidence>
<feature type="transmembrane region" description="Helical" evidence="7">
    <location>
        <begin position="52"/>
        <end position="73"/>
    </location>
</feature>
<feature type="transmembrane region" description="Helical" evidence="7">
    <location>
        <begin position="85"/>
        <end position="103"/>
    </location>
</feature>
<keyword evidence="2 5" id="KW-0812">Transmembrane</keyword>
<comment type="caution">
    <text evidence="9">The sequence shown here is derived from an EMBL/GenBank/DDBJ whole genome shotgun (WGS) entry which is preliminary data.</text>
</comment>
<dbReference type="GO" id="GO:0005783">
    <property type="term" value="C:endoplasmic reticulum"/>
    <property type="evidence" value="ECO:0007669"/>
    <property type="project" value="TreeGrafter"/>
</dbReference>
<proteinExistence type="predicted"/>
<feature type="compositionally biased region" description="Polar residues" evidence="6">
    <location>
        <begin position="259"/>
        <end position="278"/>
    </location>
</feature>
<reference evidence="9 10" key="1">
    <citation type="submission" date="2017-03" db="EMBL/GenBank/DDBJ databases">
        <title>Widespread Adenine N6-methylation of Active Genes in Fungi.</title>
        <authorList>
            <consortium name="DOE Joint Genome Institute"/>
            <person name="Mondo S.J."/>
            <person name="Dannebaum R.O."/>
            <person name="Kuo R.C."/>
            <person name="Louie K.B."/>
            <person name="Bewick A.J."/>
            <person name="Labutti K."/>
            <person name="Haridas S."/>
            <person name="Kuo A."/>
            <person name="Salamov A."/>
            <person name="Ahrendt S.R."/>
            <person name="Lau R."/>
            <person name="Bowen B.P."/>
            <person name="Lipzen A."/>
            <person name="Sullivan W."/>
            <person name="Andreopoulos W.B."/>
            <person name="Clum A."/>
            <person name="Lindquist E."/>
            <person name="Daum C."/>
            <person name="Northen T.R."/>
            <person name="Ramamoorthy G."/>
            <person name="Schmitz R.J."/>
            <person name="Gryganskyi A."/>
            <person name="Culley D."/>
            <person name="Magnuson J."/>
            <person name="James T.Y."/>
            <person name="O'Malley M.A."/>
            <person name="Stajich J.E."/>
            <person name="Spatafora J.W."/>
            <person name="Visel A."/>
            <person name="Grigoriev I.V."/>
        </authorList>
    </citation>
    <scope>NUCLEOTIDE SEQUENCE [LARGE SCALE GENOMIC DNA]</scope>
    <source>
        <strain evidence="9 10">NRRL Y-17943</strain>
    </source>
</reference>
<feature type="compositionally biased region" description="Polar residues" evidence="6">
    <location>
        <begin position="285"/>
        <end position="296"/>
    </location>
</feature>
<dbReference type="GeneID" id="33558837"/>
<keyword evidence="4 5" id="KW-0472">Membrane</keyword>
<feature type="transmembrane region" description="Helical" evidence="7">
    <location>
        <begin position="170"/>
        <end position="189"/>
    </location>
</feature>
<evidence type="ECO:0000256" key="1">
    <source>
        <dbReference type="ARBA" id="ARBA00004141"/>
    </source>
</evidence>
<dbReference type="InterPro" id="IPR050846">
    <property type="entry name" value="TLCD"/>
</dbReference>
<feature type="domain" description="TLC" evidence="8">
    <location>
        <begin position="47"/>
        <end position="243"/>
    </location>
</feature>
<keyword evidence="3 7" id="KW-1133">Transmembrane helix</keyword>
<dbReference type="OrthoDB" id="10266980at2759"/>
<gene>
    <name evidence="9" type="ORF">BD324DRAFT_637651</name>
</gene>
<evidence type="ECO:0000256" key="2">
    <source>
        <dbReference type="ARBA" id="ARBA00022692"/>
    </source>
</evidence>
<dbReference type="RefSeq" id="XP_021868187.1">
    <property type="nucleotide sequence ID" value="XM_022017028.1"/>
</dbReference>
<name>A0A1Y1U796_9TREE</name>
<feature type="transmembrane region" description="Helical" evidence="7">
    <location>
        <begin position="210"/>
        <end position="231"/>
    </location>
</feature>
<dbReference type="Pfam" id="PF03798">
    <property type="entry name" value="TRAM_LAG1_CLN8"/>
    <property type="match status" value="1"/>
</dbReference>
<feature type="transmembrane region" description="Helical" evidence="7">
    <location>
        <begin position="142"/>
        <end position="158"/>
    </location>
</feature>
<dbReference type="GO" id="GO:0016020">
    <property type="term" value="C:membrane"/>
    <property type="evidence" value="ECO:0007669"/>
    <property type="project" value="UniProtKB-SubCell"/>
</dbReference>
<organism evidence="9 10">
    <name type="scientific">Kockovaella imperatae</name>
    <dbReference type="NCBI Taxonomy" id="4999"/>
    <lineage>
        <taxon>Eukaryota</taxon>
        <taxon>Fungi</taxon>
        <taxon>Dikarya</taxon>
        <taxon>Basidiomycota</taxon>
        <taxon>Agaricomycotina</taxon>
        <taxon>Tremellomycetes</taxon>
        <taxon>Tremellales</taxon>
        <taxon>Cuniculitremaceae</taxon>
        <taxon>Kockovaella</taxon>
    </lineage>
</organism>
<feature type="transmembrane region" description="Helical" evidence="7">
    <location>
        <begin position="109"/>
        <end position="130"/>
    </location>
</feature>
<comment type="subcellular location">
    <subcellularLocation>
        <location evidence="1">Membrane</location>
        <topology evidence="1">Multi-pass membrane protein</topology>
    </subcellularLocation>
</comment>
<dbReference type="EMBL" id="NBSH01000016">
    <property type="protein sequence ID" value="ORX33899.1"/>
    <property type="molecule type" value="Genomic_DNA"/>
</dbReference>
<evidence type="ECO:0000256" key="3">
    <source>
        <dbReference type="ARBA" id="ARBA00022989"/>
    </source>
</evidence>
<evidence type="ECO:0000259" key="8">
    <source>
        <dbReference type="PROSITE" id="PS50922"/>
    </source>
</evidence>
<dbReference type="AlphaFoldDB" id="A0A1Y1U796"/>
<dbReference type="Proteomes" id="UP000193218">
    <property type="component" value="Unassembled WGS sequence"/>
</dbReference>
<dbReference type="InParanoid" id="A0A1Y1U796"/>
<dbReference type="FunCoup" id="A0A1Y1U796">
    <property type="interactions" value="137"/>
</dbReference>
<evidence type="ECO:0000256" key="7">
    <source>
        <dbReference type="SAM" id="Phobius"/>
    </source>
</evidence>
<evidence type="ECO:0000256" key="5">
    <source>
        <dbReference type="PROSITE-ProRule" id="PRU00205"/>
    </source>
</evidence>
<evidence type="ECO:0000313" key="9">
    <source>
        <dbReference type="EMBL" id="ORX33899.1"/>
    </source>
</evidence>
<evidence type="ECO:0000313" key="10">
    <source>
        <dbReference type="Proteomes" id="UP000193218"/>
    </source>
</evidence>
<protein>
    <submittedName>
        <fullName evidence="9">TLC domain-domain-containing protein</fullName>
    </submittedName>
</protein>
<evidence type="ECO:0000256" key="6">
    <source>
        <dbReference type="SAM" id="MobiDB-lite"/>
    </source>
</evidence>
<dbReference type="PANTHER" id="PTHR13439">
    <property type="entry name" value="CT120 PROTEIN"/>
    <property type="match status" value="1"/>
</dbReference>
<dbReference type="STRING" id="4999.A0A1Y1U796"/>
<dbReference type="PANTHER" id="PTHR13439:SF0">
    <property type="entry name" value="TOPOISOMERASE I DAMAGE AFFECTED PROTEIN 4"/>
    <property type="match status" value="1"/>
</dbReference>
<dbReference type="PROSITE" id="PS50922">
    <property type="entry name" value="TLC"/>
    <property type="match status" value="1"/>
</dbReference>
<feature type="region of interest" description="Disordered" evidence="6">
    <location>
        <begin position="249"/>
        <end position="316"/>
    </location>
</feature>
<sequence length="316" mass="35317">MSFSPLPLLGPHIAVLLGSAGAFFGIQQLTHRFGPSCSKSWNGFDDRIKNGVASHVVSMAHALIIIPLALHAVKSDILARDPVFGYDRFVGNVLAISSGYFIWDTIDSLRYSTLGFVVHGACCLAVYLFSFRPFLAGFGPPFLLWELSTPLLNIHWFMDKLGLSTTYPTFFLINALAFMLVFFLARIVYGGYESMVFFHVMWTRRHEIPLHLHLIYCIGNLSLNALNWLWFSKMVKKMLARVSGDDKPVSESKRAARTNKMSPSEKQSLLEVSTPTSVSEDKMESTNGRQFKQTLSLPADPPSPNVSTSRKTSEGW</sequence>
<dbReference type="GO" id="GO:0055088">
    <property type="term" value="P:lipid homeostasis"/>
    <property type="evidence" value="ECO:0007669"/>
    <property type="project" value="TreeGrafter"/>
</dbReference>
<accession>A0A1Y1U796</accession>